<accession>A0A7R9NWG1</accession>
<protein>
    <submittedName>
        <fullName evidence="1">Uncharacterized protein</fullName>
    </submittedName>
</protein>
<organism evidence="1">
    <name type="scientific">Timema tahoe</name>
    <dbReference type="NCBI Taxonomy" id="61484"/>
    <lineage>
        <taxon>Eukaryota</taxon>
        <taxon>Metazoa</taxon>
        <taxon>Ecdysozoa</taxon>
        <taxon>Arthropoda</taxon>
        <taxon>Hexapoda</taxon>
        <taxon>Insecta</taxon>
        <taxon>Pterygota</taxon>
        <taxon>Neoptera</taxon>
        <taxon>Polyneoptera</taxon>
        <taxon>Phasmatodea</taxon>
        <taxon>Timematodea</taxon>
        <taxon>Timematoidea</taxon>
        <taxon>Timematidae</taxon>
        <taxon>Timema</taxon>
    </lineage>
</organism>
<sequence length="217" mass="23842">MEEWSWSHRDLLHTGFGCGPVSLYTPNKGTARRFGSRSQQEEGVASYSLNHGSYWLSGIVLVVQTFDEEQVVAITEASAAIYCSSVSADLAYVESHFGNLPGEIIALEVRDLPLVKAVKIMRGIEENLNEASGSVGTAIVDKFNRVLQRNPGWKVMESNVDILEGQTTLHPEFRFVTVVSRPPADHGGSLADKLVALVALWRQTQRYDEPGTAARPV</sequence>
<dbReference type="EMBL" id="OE002456">
    <property type="protein sequence ID" value="CAD7458761.1"/>
    <property type="molecule type" value="Genomic_DNA"/>
</dbReference>
<dbReference type="AlphaFoldDB" id="A0A7R9NWG1"/>
<reference evidence="1" key="1">
    <citation type="submission" date="2020-11" db="EMBL/GenBank/DDBJ databases">
        <authorList>
            <person name="Tran Van P."/>
        </authorList>
    </citation>
    <scope>NUCLEOTIDE SEQUENCE</scope>
</reference>
<proteinExistence type="predicted"/>
<evidence type="ECO:0000313" key="1">
    <source>
        <dbReference type="EMBL" id="CAD7458761.1"/>
    </source>
</evidence>
<name>A0A7R9NWG1_9NEOP</name>
<gene>
    <name evidence="1" type="ORF">TTEB3V08_LOCUS6734</name>
</gene>